<reference evidence="3" key="1">
    <citation type="submission" date="2023-07" db="EMBL/GenBank/DDBJ databases">
        <authorList>
            <consortium name="AG Swart"/>
            <person name="Singh M."/>
            <person name="Singh A."/>
            <person name="Seah K."/>
            <person name="Emmerich C."/>
        </authorList>
    </citation>
    <scope>NUCLEOTIDE SEQUENCE</scope>
    <source>
        <strain evidence="3">DP1</strain>
    </source>
</reference>
<gene>
    <name evidence="3" type="ORF">ECRASSUSDP1_LOCUS16818</name>
</gene>
<dbReference type="EMBL" id="CAMPGE010016938">
    <property type="protein sequence ID" value="CAI2375456.1"/>
    <property type="molecule type" value="Genomic_DNA"/>
</dbReference>
<evidence type="ECO:0000313" key="4">
    <source>
        <dbReference type="Proteomes" id="UP001295684"/>
    </source>
</evidence>
<name>A0AAD2CZR7_EUPCR</name>
<feature type="region of interest" description="Disordered" evidence="1">
    <location>
        <begin position="139"/>
        <end position="161"/>
    </location>
</feature>
<accession>A0AAD2CZR7</accession>
<comment type="caution">
    <text evidence="3">The sequence shown here is derived from an EMBL/GenBank/DDBJ whole genome shotgun (WGS) entry which is preliminary data.</text>
</comment>
<keyword evidence="2" id="KW-0472">Membrane</keyword>
<evidence type="ECO:0000256" key="2">
    <source>
        <dbReference type="SAM" id="Phobius"/>
    </source>
</evidence>
<evidence type="ECO:0000256" key="1">
    <source>
        <dbReference type="SAM" id="MobiDB-lite"/>
    </source>
</evidence>
<proteinExistence type="predicted"/>
<keyword evidence="4" id="KW-1185">Reference proteome</keyword>
<feature type="transmembrane region" description="Helical" evidence="2">
    <location>
        <begin position="97"/>
        <end position="119"/>
    </location>
</feature>
<sequence>MIESVLIEVLLITELEYGYQALNYAYLKKEFGIITKIINVKGLETYQEKSHCIRMRIGQHFMPTFKGNDTSHCSEFDEIIHSFSERPVDPPIDWSPLFINLMIFAALIVAIYAGCKFVLKEWKKTEKLYAHRQGRMHLNQRNRRSSNSRHSSKKEAKCWWY</sequence>
<keyword evidence="2" id="KW-1133">Transmembrane helix</keyword>
<dbReference type="Proteomes" id="UP001295684">
    <property type="component" value="Unassembled WGS sequence"/>
</dbReference>
<organism evidence="3 4">
    <name type="scientific">Euplotes crassus</name>
    <dbReference type="NCBI Taxonomy" id="5936"/>
    <lineage>
        <taxon>Eukaryota</taxon>
        <taxon>Sar</taxon>
        <taxon>Alveolata</taxon>
        <taxon>Ciliophora</taxon>
        <taxon>Intramacronucleata</taxon>
        <taxon>Spirotrichea</taxon>
        <taxon>Hypotrichia</taxon>
        <taxon>Euplotida</taxon>
        <taxon>Euplotidae</taxon>
        <taxon>Moneuplotes</taxon>
    </lineage>
</organism>
<feature type="compositionally biased region" description="Basic residues" evidence="1">
    <location>
        <begin position="139"/>
        <end position="152"/>
    </location>
</feature>
<dbReference type="AlphaFoldDB" id="A0AAD2CZR7"/>
<evidence type="ECO:0000313" key="3">
    <source>
        <dbReference type="EMBL" id="CAI2375456.1"/>
    </source>
</evidence>
<keyword evidence="2" id="KW-0812">Transmembrane</keyword>
<protein>
    <submittedName>
        <fullName evidence="3">Uncharacterized protein</fullName>
    </submittedName>
</protein>